<dbReference type="Pfam" id="PF00571">
    <property type="entry name" value="CBS"/>
    <property type="match status" value="1"/>
</dbReference>
<dbReference type="SUPFAM" id="SSF54631">
    <property type="entry name" value="CBS-domain pair"/>
    <property type="match status" value="1"/>
</dbReference>
<sequence>MSTQRPHWIKVKDVMHNGYCEVDGLLTVTDALALMRRENAHALIIKKRHAEDEFGLVLVSDIAKKVLAPNRAPDRVNLYEIMSKPVLSVSPEMQVRYCARLFHQFGLSLAPVIDANDTVLGLVNYDDLVLRGLAWETPSASAAS</sequence>
<dbReference type="Proteomes" id="UP000638570">
    <property type="component" value="Unassembled WGS sequence"/>
</dbReference>
<dbReference type="InterPro" id="IPR046342">
    <property type="entry name" value="CBS_dom_sf"/>
</dbReference>
<accession>A0ABS1QWF8</accession>
<dbReference type="InterPro" id="IPR000644">
    <property type="entry name" value="CBS_dom"/>
</dbReference>
<proteinExistence type="predicted"/>
<dbReference type="PANTHER" id="PTHR43080:SF2">
    <property type="entry name" value="CBS DOMAIN-CONTAINING PROTEIN"/>
    <property type="match status" value="1"/>
</dbReference>
<gene>
    <name evidence="4" type="ORF">JKV55_18055</name>
</gene>
<name>A0ABS1QWF8_9GAMM</name>
<dbReference type="PANTHER" id="PTHR43080">
    <property type="entry name" value="CBS DOMAIN-CONTAINING PROTEIN CBSX3, MITOCHONDRIAL"/>
    <property type="match status" value="1"/>
</dbReference>
<protein>
    <submittedName>
        <fullName evidence="4">CBS domain-containing protein</fullName>
    </submittedName>
</protein>
<evidence type="ECO:0000313" key="5">
    <source>
        <dbReference type="Proteomes" id="UP000638570"/>
    </source>
</evidence>
<dbReference type="CDD" id="cd04630">
    <property type="entry name" value="CBS_pair_bac"/>
    <property type="match status" value="1"/>
</dbReference>
<evidence type="ECO:0000256" key="1">
    <source>
        <dbReference type="ARBA" id="ARBA00023122"/>
    </source>
</evidence>
<evidence type="ECO:0000259" key="3">
    <source>
        <dbReference type="PROSITE" id="PS51371"/>
    </source>
</evidence>
<dbReference type="Gene3D" id="3.10.580.10">
    <property type="entry name" value="CBS-domain"/>
    <property type="match status" value="1"/>
</dbReference>
<organism evidence="4 5">
    <name type="scientific">Zobellella iuensis</name>
    <dbReference type="NCBI Taxonomy" id="2803811"/>
    <lineage>
        <taxon>Bacteria</taxon>
        <taxon>Pseudomonadati</taxon>
        <taxon>Pseudomonadota</taxon>
        <taxon>Gammaproteobacteria</taxon>
        <taxon>Aeromonadales</taxon>
        <taxon>Aeromonadaceae</taxon>
        <taxon>Zobellella</taxon>
    </lineage>
</organism>
<dbReference type="EMBL" id="JAERTZ010000032">
    <property type="protein sequence ID" value="MBL1379208.1"/>
    <property type="molecule type" value="Genomic_DNA"/>
</dbReference>
<feature type="domain" description="CBS" evidence="3">
    <location>
        <begin position="82"/>
        <end position="141"/>
    </location>
</feature>
<dbReference type="InterPro" id="IPR051257">
    <property type="entry name" value="Diverse_CBS-Domain"/>
</dbReference>
<reference evidence="5" key="1">
    <citation type="submission" date="2021-01" db="EMBL/GenBank/DDBJ databases">
        <title>Genome public.</title>
        <authorList>
            <person name="Liu C."/>
            <person name="Sun Q."/>
        </authorList>
    </citation>
    <scope>NUCLEOTIDE SEQUENCE [LARGE SCALE GENOMIC DNA]</scope>
    <source>
        <strain evidence="5">CGMCC 1.18722</strain>
    </source>
</reference>
<dbReference type="PROSITE" id="PS51371">
    <property type="entry name" value="CBS"/>
    <property type="match status" value="1"/>
</dbReference>
<evidence type="ECO:0000256" key="2">
    <source>
        <dbReference type="PROSITE-ProRule" id="PRU00703"/>
    </source>
</evidence>
<keyword evidence="1 2" id="KW-0129">CBS domain</keyword>
<dbReference type="RefSeq" id="WP_202088312.1">
    <property type="nucleotide sequence ID" value="NZ_JAERTZ010000032.1"/>
</dbReference>
<evidence type="ECO:0000313" key="4">
    <source>
        <dbReference type="EMBL" id="MBL1379208.1"/>
    </source>
</evidence>
<comment type="caution">
    <text evidence="4">The sequence shown here is derived from an EMBL/GenBank/DDBJ whole genome shotgun (WGS) entry which is preliminary data.</text>
</comment>
<keyword evidence="5" id="KW-1185">Reference proteome</keyword>